<keyword evidence="3" id="KW-1185">Reference proteome</keyword>
<evidence type="ECO:0000313" key="3">
    <source>
        <dbReference type="Proteomes" id="UP000540556"/>
    </source>
</evidence>
<dbReference type="AlphaFoldDB" id="A0A7W4KGN6"/>
<gene>
    <name evidence="2" type="ORF">HLH27_16620</name>
</gene>
<dbReference type="InterPro" id="IPR041854">
    <property type="entry name" value="BFD-like_2Fe2S-bd_dom_sf"/>
</dbReference>
<dbReference type="Gene3D" id="1.10.10.1100">
    <property type="entry name" value="BFD-like [2Fe-2S]-binding domain"/>
    <property type="match status" value="1"/>
</dbReference>
<reference evidence="2 3" key="1">
    <citation type="submission" date="2020-04" db="EMBL/GenBank/DDBJ databases">
        <title>Description of novel Gluconacetobacter.</title>
        <authorList>
            <person name="Sombolestani A."/>
        </authorList>
    </citation>
    <scope>NUCLEOTIDE SEQUENCE [LARGE SCALE GENOMIC DNA]</scope>
    <source>
        <strain evidence="2 3">LMG 27800</strain>
    </source>
</reference>
<accession>A0A7W4KGN6</accession>
<evidence type="ECO:0000313" key="2">
    <source>
        <dbReference type="EMBL" id="MBB2206622.1"/>
    </source>
</evidence>
<dbReference type="InterPro" id="IPR007419">
    <property type="entry name" value="BFD-like_2Fe2S-bd_dom"/>
</dbReference>
<protein>
    <submittedName>
        <fullName evidence="2">Bacterioferritin</fullName>
    </submittedName>
</protein>
<evidence type="ECO:0000259" key="1">
    <source>
        <dbReference type="Pfam" id="PF04324"/>
    </source>
</evidence>
<dbReference type="Proteomes" id="UP000540556">
    <property type="component" value="Unassembled WGS sequence"/>
</dbReference>
<comment type="caution">
    <text evidence="2">The sequence shown here is derived from an EMBL/GenBank/DDBJ whole genome shotgun (WGS) entry which is preliminary data.</text>
</comment>
<proteinExistence type="predicted"/>
<dbReference type="EMBL" id="JABEQK010000020">
    <property type="protein sequence ID" value="MBB2206622.1"/>
    <property type="molecule type" value="Genomic_DNA"/>
</dbReference>
<sequence length="85" mass="8779">MKTPLIRPGAEAFVIVCSCNALSHTDIEAAISAGASRPAEIHAARKCRAQCGNCVPGMLCLLRNALKAAAMESAPASGAQRHHLA</sequence>
<name>A0A7W4KGN6_9PROT</name>
<dbReference type="Pfam" id="PF04324">
    <property type="entry name" value="Fer2_BFD"/>
    <property type="match status" value="1"/>
</dbReference>
<feature type="domain" description="BFD-like [2Fe-2S]-binding" evidence="1">
    <location>
        <begin position="15"/>
        <end position="62"/>
    </location>
</feature>
<organism evidence="2 3">
    <name type="scientific">Gluconacetobacter takamatsuzukensis</name>
    <dbReference type="NCBI Taxonomy" id="1286190"/>
    <lineage>
        <taxon>Bacteria</taxon>
        <taxon>Pseudomonadati</taxon>
        <taxon>Pseudomonadota</taxon>
        <taxon>Alphaproteobacteria</taxon>
        <taxon>Acetobacterales</taxon>
        <taxon>Acetobacteraceae</taxon>
        <taxon>Gluconacetobacter</taxon>
    </lineage>
</organism>